<dbReference type="Proteomes" id="UP000824533">
    <property type="component" value="Linkage Group LG11"/>
</dbReference>
<evidence type="ECO:0000313" key="2">
    <source>
        <dbReference type="Proteomes" id="UP000824533"/>
    </source>
</evidence>
<organism evidence="1 2">
    <name type="scientific">Dendrolimus kikuchii</name>
    <dbReference type="NCBI Taxonomy" id="765133"/>
    <lineage>
        <taxon>Eukaryota</taxon>
        <taxon>Metazoa</taxon>
        <taxon>Ecdysozoa</taxon>
        <taxon>Arthropoda</taxon>
        <taxon>Hexapoda</taxon>
        <taxon>Insecta</taxon>
        <taxon>Pterygota</taxon>
        <taxon>Neoptera</taxon>
        <taxon>Endopterygota</taxon>
        <taxon>Lepidoptera</taxon>
        <taxon>Glossata</taxon>
        <taxon>Ditrysia</taxon>
        <taxon>Bombycoidea</taxon>
        <taxon>Lasiocampidae</taxon>
        <taxon>Dendrolimus</taxon>
    </lineage>
</organism>
<accession>A0ACC1D2Z9</accession>
<reference evidence="1 2" key="1">
    <citation type="journal article" date="2021" name="Front. Genet.">
        <title>Chromosome-Level Genome Assembly Reveals Significant Gene Expansion in the Toll and IMD Signaling Pathways of Dendrolimus kikuchii.</title>
        <authorList>
            <person name="Zhou J."/>
            <person name="Wu P."/>
            <person name="Xiong Z."/>
            <person name="Liu N."/>
            <person name="Zhao N."/>
            <person name="Ji M."/>
            <person name="Qiu Y."/>
            <person name="Yang B."/>
        </authorList>
    </citation>
    <scope>NUCLEOTIDE SEQUENCE [LARGE SCALE GENOMIC DNA]</scope>
    <source>
        <strain evidence="1">Ann1</strain>
    </source>
</reference>
<comment type="caution">
    <text evidence="1">The sequence shown here is derived from an EMBL/GenBank/DDBJ whole genome shotgun (WGS) entry which is preliminary data.</text>
</comment>
<name>A0ACC1D2Z9_9NEOP</name>
<sequence length="273" mass="30564">MATKTVAFVYLIYKLITFVNSEESLNSILFNNSQYEFIDLTHSFDNNTVYWPDMQNFIFTKKFEQLSAAEKSWYAANDFAAGEHGGTHIDAPYHFYQSGIYVGEIPLEKLIIPLIIVDISSLVSDDPNFVLHKHHLDYILNNNLGKPCLLIFKFGWSKYFHDREKYLGITTGTDTLNFPGLSAEVAEWITTSYKNVVGIGVDVASVDPGSSTDFPVHKIVSKAGLYGIENVNLHRTVPDTGCTALVLPMKIAFGTGAPLRLVAICPKRNPLRF</sequence>
<dbReference type="EMBL" id="CM034397">
    <property type="protein sequence ID" value="KAJ0177772.1"/>
    <property type="molecule type" value="Genomic_DNA"/>
</dbReference>
<protein>
    <submittedName>
        <fullName evidence="1">Uncharacterized protein</fullName>
    </submittedName>
</protein>
<keyword evidence="2" id="KW-1185">Reference proteome</keyword>
<gene>
    <name evidence="1" type="ORF">K1T71_006645</name>
</gene>
<evidence type="ECO:0000313" key="1">
    <source>
        <dbReference type="EMBL" id="KAJ0177772.1"/>
    </source>
</evidence>
<proteinExistence type="predicted"/>